<evidence type="ECO:0000256" key="3">
    <source>
        <dbReference type="SAM" id="Phobius"/>
    </source>
</evidence>
<keyword evidence="1" id="KW-0479">Metal-binding</keyword>
<dbReference type="SUPFAM" id="SSF49503">
    <property type="entry name" value="Cupredoxins"/>
    <property type="match status" value="5"/>
</dbReference>
<dbReference type="EMBL" id="POUD01000009">
    <property type="protein sequence ID" value="PZG22364.1"/>
    <property type="molecule type" value="Genomic_DNA"/>
</dbReference>
<keyword evidence="3" id="KW-1133">Transmembrane helix</keyword>
<feature type="compositionally biased region" description="Pro residues" evidence="2">
    <location>
        <begin position="598"/>
        <end position="607"/>
    </location>
</feature>
<reference evidence="4 5" key="1">
    <citation type="submission" date="2018-01" db="EMBL/GenBank/DDBJ databases">
        <title>Draft genome sequence of Nonomuraea sp. KC333.</title>
        <authorList>
            <person name="Sahin N."/>
            <person name="Saygin H."/>
            <person name="Ay H."/>
        </authorList>
    </citation>
    <scope>NUCLEOTIDE SEQUENCE [LARGE SCALE GENOMIC DNA]</scope>
    <source>
        <strain evidence="4 5">KC333</strain>
    </source>
</reference>
<sequence length="1555" mass="172958">MSAPYADFIPLLVLAVVAAAFLARRSRNRSWPLKVLLVTGAALWMALAGGSMWLMSHAIAERLPSAQVPTRHPCAGQEPRRFDVSLINVPLFVNRFGDVVPEGRMYVLDKNIAEVRATYARAADPRLGSLNDLIEPLTLRANQGDCIKVRFTNRLNEPAPPLNREIRDNAIFTLPGEVLRRPGTVTPRPREFAPALSVPEIDFDPAKAPNASMHFDGLDYDVKRSDGTAVGNNPDSTARPGETITYSLHANTQGEFQFKDGADFTSQQTRPIDRNGDVRFIGSHAFGAFGVFVIEEPGATWVDSHTGEPLESGTRAVIKRPNGVDFREHVLFMHDEVEAEPGILTRFCRARDDVPSSSSECVRPTREQLRLLTRGTLPGLGGGDADALVQGEIPVKLEWFAFNYRAEPGYNREEVGCPEARRNAQGFDAERCIGEETSLSSWPFGDPGGGDLVFENYRAEPTQIRLLNPAEFETHTFHWHVNRWMFDPEDEGGIDEISRPDHLTRRTNILDVQAVSPGSHYGLVAQGGAGAEREGKPATFGDVIFHCHLYPHFATGMWGLNRTLDKLSDGTRKNPDGTPVPPLSPLPDFDYQPEIPGRQPPPAPTPQMPGFPFFVPGVFGFKAPKPPLGVEQRAPDGDFPPTPLERAAADPGAQMPGAFFQDPCPPGRPVKVFKVAVIQIEQQYNPELEWTNPQARVYVLQSDKRAVLNGKKPEPFAPILNVGDCVVYKMTNELPRRFGGTVFDRLQITNEVSIHQHMVHFDVLSSDGAANGWNYDQGADTGDTIIFRAYVHDNVKTNSFHDHFFPNVHQKNGLFGGSTIHPAGCVPALPHSRTRPVIGTVFDVHCEPTIDVNNQPTDGVDYRNFSLFIEDHVPLFQPNDPRTRDDDRFETRFGVPIFPAKFPSSNDDQGGMGVNYRLEPFEARRDRDPANLFDSRVHGDPFTPLLRAFQGDPVKFRLFQLSQEESHGFNLDQFRWRFEPEDPESNVVGAQHIGMLEYFDVVPPADDPPPPPTGEMRVLDYQYNYAGADDWFLGDWGLFRIFSCSNPSSGRAPIRELPDFPRDTCTGEDGEPDDRLTELVSARHQARPTHCRTGQNRTFDIIAMNKDITYNKSGDHDPNGLMYALASDEQALRDGTKKPEPLVIRANAGDCVTVNFTNKLDPRKMRPHCHEALEPGQLGFKRNEVRFPQCLQRPPRGEENVPGFKPFPVSAKASISPQLVQALPPKAVAPGRSIRYHWTLPRDTVGMALLRDHADVQNHLHHGLYGALIIEAPGSAYLDPKTGRPLSSGTSAVVTHPTRPDFRENIVLMNSDLALFRKDTNNNPMDDKPVPDNFDLVLEPSREADDPEDQGEFSINYTNEPWSHRFAVDQNITNIFSSLVHGDPATPVFEAYAGDRTVFRVGQAVGDPRSTSFALHAHTWRRSPADPQSQIAATQGQFNPGSVYNIVPGVVYDIVADPASTGGAGGYRHVPGDYLYRSSTLPRHLNGGQWGLFRVHATLRPDLIPLPDRRTREGDRERVEQRPPYERDEGHEPAESELPYAWFGAAGQSNGRRSR</sequence>
<dbReference type="InterPro" id="IPR008972">
    <property type="entry name" value="Cupredoxin"/>
</dbReference>
<dbReference type="Gene3D" id="2.60.40.420">
    <property type="entry name" value="Cupredoxins - blue copper proteins"/>
    <property type="match status" value="4"/>
</dbReference>
<proteinExistence type="predicted"/>
<feature type="transmembrane region" description="Helical" evidence="3">
    <location>
        <begin position="6"/>
        <end position="23"/>
    </location>
</feature>
<feature type="region of interest" description="Disordered" evidence="2">
    <location>
        <begin position="569"/>
        <end position="607"/>
    </location>
</feature>
<keyword evidence="3" id="KW-0472">Membrane</keyword>
<dbReference type="GO" id="GO:0005507">
    <property type="term" value="F:copper ion binding"/>
    <property type="evidence" value="ECO:0007669"/>
    <property type="project" value="InterPro"/>
</dbReference>
<evidence type="ECO:0000256" key="1">
    <source>
        <dbReference type="ARBA" id="ARBA00022723"/>
    </source>
</evidence>
<feature type="transmembrane region" description="Helical" evidence="3">
    <location>
        <begin position="35"/>
        <end position="55"/>
    </location>
</feature>
<feature type="region of interest" description="Disordered" evidence="2">
    <location>
        <begin position="1505"/>
        <end position="1555"/>
    </location>
</feature>
<keyword evidence="3" id="KW-0812">Transmembrane</keyword>
<gene>
    <name evidence="4" type="ORF">C1J01_04050</name>
</gene>
<evidence type="ECO:0000313" key="4">
    <source>
        <dbReference type="EMBL" id="PZG22364.1"/>
    </source>
</evidence>
<protein>
    <recommendedName>
        <fullName evidence="6">Copper oxidase</fullName>
    </recommendedName>
</protein>
<dbReference type="InterPro" id="IPR002355">
    <property type="entry name" value="Cu_oxidase_Cu_BS"/>
</dbReference>
<dbReference type="Proteomes" id="UP000249304">
    <property type="component" value="Unassembled WGS sequence"/>
</dbReference>
<feature type="compositionally biased region" description="Basic and acidic residues" evidence="2">
    <location>
        <begin position="1507"/>
        <end position="1534"/>
    </location>
</feature>
<evidence type="ECO:0008006" key="6">
    <source>
        <dbReference type="Google" id="ProtNLM"/>
    </source>
</evidence>
<keyword evidence="5" id="KW-1185">Reference proteome</keyword>
<dbReference type="PROSITE" id="PS00080">
    <property type="entry name" value="MULTICOPPER_OXIDASE2"/>
    <property type="match status" value="1"/>
</dbReference>
<evidence type="ECO:0000313" key="5">
    <source>
        <dbReference type="Proteomes" id="UP000249304"/>
    </source>
</evidence>
<organism evidence="4 5">
    <name type="scientific">Nonomuraea aridisoli</name>
    <dbReference type="NCBI Taxonomy" id="2070368"/>
    <lineage>
        <taxon>Bacteria</taxon>
        <taxon>Bacillati</taxon>
        <taxon>Actinomycetota</taxon>
        <taxon>Actinomycetes</taxon>
        <taxon>Streptosporangiales</taxon>
        <taxon>Streptosporangiaceae</taxon>
        <taxon>Nonomuraea</taxon>
    </lineage>
</organism>
<evidence type="ECO:0000256" key="2">
    <source>
        <dbReference type="SAM" id="MobiDB-lite"/>
    </source>
</evidence>
<accession>A0A2W2G679</accession>
<name>A0A2W2G679_9ACTN</name>
<comment type="caution">
    <text evidence="4">The sequence shown here is derived from an EMBL/GenBank/DDBJ whole genome shotgun (WGS) entry which is preliminary data.</text>
</comment>